<organism evidence="2 3">
    <name type="scientific">Kribbella steppae</name>
    <dbReference type="NCBI Taxonomy" id="2512223"/>
    <lineage>
        <taxon>Bacteria</taxon>
        <taxon>Bacillati</taxon>
        <taxon>Actinomycetota</taxon>
        <taxon>Actinomycetes</taxon>
        <taxon>Propionibacteriales</taxon>
        <taxon>Kribbellaceae</taxon>
        <taxon>Kribbella</taxon>
    </lineage>
</organism>
<evidence type="ECO:0000313" key="3">
    <source>
        <dbReference type="Proteomes" id="UP000294508"/>
    </source>
</evidence>
<dbReference type="GO" id="GO:0009116">
    <property type="term" value="P:nucleoside metabolic process"/>
    <property type="evidence" value="ECO:0007669"/>
    <property type="project" value="InterPro"/>
</dbReference>
<dbReference type="InterPro" id="IPR035994">
    <property type="entry name" value="Nucleoside_phosphorylase_sf"/>
</dbReference>
<evidence type="ECO:0000259" key="1">
    <source>
        <dbReference type="Pfam" id="PF01048"/>
    </source>
</evidence>
<name>A0A4R2HAX5_9ACTN</name>
<comment type="caution">
    <text evidence="2">The sequence shown here is derived from an EMBL/GenBank/DDBJ whole genome shotgun (WGS) entry which is preliminary data.</text>
</comment>
<dbReference type="AlphaFoldDB" id="A0A4R2HAX5"/>
<feature type="domain" description="Nucleoside phosphorylase" evidence="1">
    <location>
        <begin position="113"/>
        <end position="171"/>
    </location>
</feature>
<accession>A0A4R2HAX5</accession>
<sequence length="192" mass="19867">MGCTEGIALSVTEYLVVSAVAGEARYVPAGIPVVVTGVGKTAAAVATARALGERDSSELVVLNVGTTGALRDGMAGLYLPSQVINHDINADAVRALGIDPQETLQVDGGDGTVLASGDVFVTDPVVRARLAERAHLVDMEAYGVVYACREYGVPVRVVKHVSDSADESALDWPALVDASAKVLGEWVTAYVS</sequence>
<dbReference type="Gene3D" id="3.40.50.1580">
    <property type="entry name" value="Nucleoside phosphorylase domain"/>
    <property type="match status" value="1"/>
</dbReference>
<dbReference type="Pfam" id="PF01048">
    <property type="entry name" value="PNP_UDP_1"/>
    <property type="match status" value="1"/>
</dbReference>
<dbReference type="GO" id="GO:0003824">
    <property type="term" value="F:catalytic activity"/>
    <property type="evidence" value="ECO:0007669"/>
    <property type="project" value="InterPro"/>
</dbReference>
<dbReference type="EMBL" id="SLWN01000009">
    <property type="protein sequence ID" value="TCO23404.1"/>
    <property type="molecule type" value="Genomic_DNA"/>
</dbReference>
<evidence type="ECO:0000313" key="2">
    <source>
        <dbReference type="EMBL" id="TCO23404.1"/>
    </source>
</evidence>
<reference evidence="2 3" key="1">
    <citation type="journal article" date="2015" name="Stand. Genomic Sci.">
        <title>Genomic Encyclopedia of Bacterial and Archaeal Type Strains, Phase III: the genomes of soil and plant-associated and newly described type strains.</title>
        <authorList>
            <person name="Whitman W.B."/>
            <person name="Woyke T."/>
            <person name="Klenk H.P."/>
            <person name="Zhou Y."/>
            <person name="Lilburn T.G."/>
            <person name="Beck B.J."/>
            <person name="De Vos P."/>
            <person name="Vandamme P."/>
            <person name="Eisen J.A."/>
            <person name="Garrity G."/>
            <person name="Hugenholtz P."/>
            <person name="Kyrpides N.C."/>
        </authorList>
    </citation>
    <scope>NUCLEOTIDE SEQUENCE [LARGE SCALE GENOMIC DNA]</scope>
    <source>
        <strain evidence="2 3">VKM Ac-2572</strain>
    </source>
</reference>
<proteinExistence type="predicted"/>
<dbReference type="NCBIfam" id="NF004168">
    <property type="entry name" value="PRK05634.1"/>
    <property type="match status" value="1"/>
</dbReference>
<protein>
    <submittedName>
        <fullName evidence="2">Adenosylhomocysteine nucleosidase</fullName>
    </submittedName>
</protein>
<dbReference type="Proteomes" id="UP000294508">
    <property type="component" value="Unassembled WGS sequence"/>
</dbReference>
<gene>
    <name evidence="2" type="ORF">EV652_109230</name>
</gene>
<dbReference type="SUPFAM" id="SSF53167">
    <property type="entry name" value="Purine and uridine phosphorylases"/>
    <property type="match status" value="1"/>
</dbReference>
<dbReference type="InterPro" id="IPR000845">
    <property type="entry name" value="Nucleoside_phosphorylase_d"/>
</dbReference>
<keyword evidence="3" id="KW-1185">Reference proteome</keyword>